<keyword evidence="2" id="KW-1185">Reference proteome</keyword>
<reference evidence="1 2" key="1">
    <citation type="submission" date="2020-05" db="EMBL/GenBank/DDBJ databases">
        <title>Azospirillum oleiclasticum sp. nov, a nitrogen-fixing and heavy crude oil-emulsifying bacterium isolated from the crude oil of Yumen Oilfield.</title>
        <authorList>
            <person name="Wu D."/>
            <person name="Cai M."/>
            <person name="Zhang X."/>
        </authorList>
    </citation>
    <scope>NUCLEOTIDE SEQUENCE [LARGE SCALE GENOMIC DNA]</scope>
    <source>
        <strain evidence="1 2">ROY-1-1-2</strain>
    </source>
</reference>
<accession>A0ABX2TGZ5</accession>
<evidence type="ECO:0000313" key="1">
    <source>
        <dbReference type="EMBL" id="NYZ23439.1"/>
    </source>
</evidence>
<sequence>MGPPQRRTGGFAVKTIALTIITAGVLLTGGIALADDNAKWVAQCLKDNEGAKVSEAVVRAYCVCMNNKMDDNETRSITQWEKANPEARKACEKAAGWE</sequence>
<protein>
    <submittedName>
        <fullName evidence="1">Uncharacterized protein</fullName>
    </submittedName>
</protein>
<gene>
    <name evidence="1" type="ORF">HND93_27380</name>
</gene>
<comment type="caution">
    <text evidence="1">The sequence shown here is derived from an EMBL/GenBank/DDBJ whole genome shotgun (WGS) entry which is preliminary data.</text>
</comment>
<evidence type="ECO:0000313" key="2">
    <source>
        <dbReference type="Proteomes" id="UP000584642"/>
    </source>
</evidence>
<name>A0ABX2TGZ5_9PROT</name>
<proteinExistence type="predicted"/>
<organism evidence="1 2">
    <name type="scientific">Azospirillum oleiclasticum</name>
    <dbReference type="NCBI Taxonomy" id="2735135"/>
    <lineage>
        <taxon>Bacteria</taxon>
        <taxon>Pseudomonadati</taxon>
        <taxon>Pseudomonadota</taxon>
        <taxon>Alphaproteobacteria</taxon>
        <taxon>Rhodospirillales</taxon>
        <taxon>Azospirillaceae</taxon>
        <taxon>Azospirillum</taxon>
    </lineage>
</organism>
<dbReference type="EMBL" id="JABFDB010000027">
    <property type="protein sequence ID" value="NYZ23439.1"/>
    <property type="molecule type" value="Genomic_DNA"/>
</dbReference>
<dbReference type="Proteomes" id="UP000584642">
    <property type="component" value="Unassembled WGS sequence"/>
</dbReference>